<evidence type="ECO:0000256" key="3">
    <source>
        <dbReference type="ARBA" id="ARBA00022729"/>
    </source>
</evidence>
<name>A0A0A0CZN7_9PROT</name>
<dbReference type="NCBIfam" id="TIGR02800">
    <property type="entry name" value="propeller_TolB"/>
    <property type="match status" value="1"/>
</dbReference>
<dbReference type="SUPFAM" id="SSF52964">
    <property type="entry name" value="TolB, N-terminal domain"/>
    <property type="match status" value="1"/>
</dbReference>
<comment type="caution">
    <text evidence="7">The sequence shown here is derived from an EMBL/GenBank/DDBJ whole genome shotgun (WGS) entry which is preliminary data.</text>
</comment>
<protein>
    <recommendedName>
        <fullName evidence="5">Tol-Pal system protein TolB</fullName>
    </recommendedName>
</protein>
<evidence type="ECO:0000256" key="4">
    <source>
        <dbReference type="ARBA" id="ARBA00022764"/>
    </source>
</evidence>
<keyword evidence="5" id="KW-0131">Cell cycle</keyword>
<dbReference type="GO" id="GO:0051301">
    <property type="term" value="P:cell division"/>
    <property type="evidence" value="ECO:0007669"/>
    <property type="project" value="UniProtKB-UniRule"/>
</dbReference>
<dbReference type="GO" id="GO:0017038">
    <property type="term" value="P:protein import"/>
    <property type="evidence" value="ECO:0007669"/>
    <property type="project" value="InterPro"/>
</dbReference>
<comment type="function">
    <text evidence="5">Part of the Tol-Pal system, which plays a role in outer membrane invagination during cell division and is important for maintaining outer membrane integrity.</text>
</comment>
<dbReference type="PANTHER" id="PTHR36842">
    <property type="entry name" value="PROTEIN TOLB HOMOLOG"/>
    <property type="match status" value="1"/>
</dbReference>
<dbReference type="OrthoDB" id="9802240at2"/>
<sequence precursor="true">MMKRGFLQTTLAALAAVVSLSLAAAPARAEIRIDINQGVTQPMPIAITDFPGDPVGSQISQIISADLQRSGLFAPIDPRAFTQDAASLQQGPRFADWKVLAAQALVTGQIRPRGDGRFDVDFRLWDVAAEQQLTGLTLTGDSSLMRRVAHKIADEIYRAVTGEDGYFDTRIVYVSETGPETNRVKRLAIMDQDGANHQFLTDGSQLVLTPRFSPSTQQITYLAYVGNKPRVYLLDLGSGRQESLGDFANMTFSPRFSPDGNRVIFSMAQNGNTDIYVMDLRTRSVQRLTSDPSIETSPSYSKDGSQIVFESDRGGSQQLYIMNSDGSGVRRLSFGQGRYGTPVWSPRGDLIAFTKITGGSFSIGVMRPDGTGERDLASGFLAEGPTWAPNGRVLMYTASGGGGSKLVTVDITGRVSAAVPTPFDASDAAWSPLLP</sequence>
<dbReference type="InterPro" id="IPR014167">
    <property type="entry name" value="Tol-Pal_TolB"/>
</dbReference>
<reference evidence="7 8" key="1">
    <citation type="submission" date="2014-01" db="EMBL/GenBank/DDBJ databases">
        <title>Genome sequence determination for a cystic fibrosis isolate, Inquilinus limosus.</title>
        <authorList>
            <person name="Pino M."/>
            <person name="Di Conza J."/>
            <person name="Gutkind G."/>
        </authorList>
    </citation>
    <scope>NUCLEOTIDE SEQUENCE [LARGE SCALE GENOMIC DNA]</scope>
    <source>
        <strain evidence="7 8">MP06</strain>
    </source>
</reference>
<dbReference type="Gene3D" id="2.120.10.30">
    <property type="entry name" value="TolB, C-terminal domain"/>
    <property type="match status" value="1"/>
</dbReference>
<dbReference type="Pfam" id="PF04052">
    <property type="entry name" value="TolB_N"/>
    <property type="match status" value="1"/>
</dbReference>
<evidence type="ECO:0000313" key="8">
    <source>
        <dbReference type="Proteomes" id="UP000029995"/>
    </source>
</evidence>
<dbReference type="SUPFAM" id="SSF69304">
    <property type="entry name" value="Tricorn protease N-terminal domain"/>
    <property type="match status" value="1"/>
</dbReference>
<keyword evidence="3 5" id="KW-0732">Signal</keyword>
<dbReference type="EMBL" id="JANX01000561">
    <property type="protein sequence ID" value="KGM31239.1"/>
    <property type="molecule type" value="Genomic_DNA"/>
</dbReference>
<dbReference type="InterPro" id="IPR007195">
    <property type="entry name" value="TolB_N"/>
</dbReference>
<feature type="domain" description="TolB N-terminal" evidence="6">
    <location>
        <begin position="32"/>
        <end position="133"/>
    </location>
</feature>
<dbReference type="HAMAP" id="MF_00671">
    <property type="entry name" value="TolB"/>
    <property type="match status" value="1"/>
</dbReference>
<evidence type="ECO:0000256" key="1">
    <source>
        <dbReference type="ARBA" id="ARBA00004418"/>
    </source>
</evidence>
<dbReference type="InterPro" id="IPR011659">
    <property type="entry name" value="WD40"/>
</dbReference>
<comment type="subcellular location">
    <subcellularLocation>
        <location evidence="1 5">Periplasm</location>
    </subcellularLocation>
</comment>
<evidence type="ECO:0000256" key="2">
    <source>
        <dbReference type="ARBA" id="ARBA00009820"/>
    </source>
</evidence>
<dbReference type="Pfam" id="PF07676">
    <property type="entry name" value="PD40"/>
    <property type="match status" value="3"/>
</dbReference>
<dbReference type="PANTHER" id="PTHR36842:SF1">
    <property type="entry name" value="PROTEIN TOLB"/>
    <property type="match status" value="1"/>
</dbReference>
<dbReference type="AlphaFoldDB" id="A0A0A0CZN7"/>
<accession>A0A0A0CZN7</accession>
<keyword evidence="4 5" id="KW-0574">Periplasm</keyword>
<organism evidence="7 8">
    <name type="scientific">Inquilinus limosus MP06</name>
    <dbReference type="NCBI Taxonomy" id="1398085"/>
    <lineage>
        <taxon>Bacteria</taxon>
        <taxon>Pseudomonadati</taxon>
        <taxon>Pseudomonadota</taxon>
        <taxon>Alphaproteobacteria</taxon>
        <taxon>Rhodospirillales</taxon>
        <taxon>Rhodospirillaceae</taxon>
        <taxon>Inquilinus</taxon>
    </lineage>
</organism>
<proteinExistence type="inferred from homology"/>
<keyword evidence="5" id="KW-0132">Cell division</keyword>
<feature type="signal peptide" evidence="5">
    <location>
        <begin position="1"/>
        <end position="29"/>
    </location>
</feature>
<dbReference type="InterPro" id="IPR011042">
    <property type="entry name" value="6-blade_b-propeller_TolB-like"/>
</dbReference>
<comment type="subunit">
    <text evidence="5">The Tol-Pal system is composed of five core proteins: the inner membrane proteins TolA, TolQ and TolR, the periplasmic protein TolB and the outer membrane protein Pal. They form a network linking the inner and outer membranes and the peptidoglycan layer.</text>
</comment>
<evidence type="ECO:0000313" key="7">
    <source>
        <dbReference type="EMBL" id="KGM31239.1"/>
    </source>
</evidence>
<dbReference type="Gene3D" id="3.40.50.10070">
    <property type="entry name" value="TolB, N-terminal domain"/>
    <property type="match status" value="1"/>
</dbReference>
<feature type="chain" id="PRO_5008983633" description="Tol-Pal system protein TolB" evidence="5">
    <location>
        <begin position="30"/>
        <end position="435"/>
    </location>
</feature>
<gene>
    <name evidence="5 7" type="primary">tolB</name>
    <name evidence="7" type="ORF">P409_28370</name>
</gene>
<dbReference type="Proteomes" id="UP000029995">
    <property type="component" value="Unassembled WGS sequence"/>
</dbReference>
<comment type="similarity">
    <text evidence="2 5">Belongs to the TolB family.</text>
</comment>
<evidence type="ECO:0000259" key="6">
    <source>
        <dbReference type="Pfam" id="PF04052"/>
    </source>
</evidence>
<dbReference type="GO" id="GO:0042597">
    <property type="term" value="C:periplasmic space"/>
    <property type="evidence" value="ECO:0007669"/>
    <property type="project" value="UniProtKB-SubCell"/>
</dbReference>
<evidence type="ECO:0000256" key="5">
    <source>
        <dbReference type="HAMAP-Rule" id="MF_00671"/>
    </source>
</evidence>